<comment type="function">
    <text evidence="2 7">Synthesizes alpha-1,4-glucan chains using ADP-glucose.</text>
</comment>
<dbReference type="GO" id="GO:0009011">
    <property type="term" value="F:alpha-1,4-glucan glucosyltransferase (ADP-glucose donor) activity"/>
    <property type="evidence" value="ECO:0007669"/>
    <property type="project" value="UniProtKB-UniRule"/>
</dbReference>
<proteinExistence type="inferred from homology"/>
<feature type="binding site" evidence="7">
    <location>
        <position position="18"/>
    </location>
    <ligand>
        <name>ADP-alpha-D-glucose</name>
        <dbReference type="ChEBI" id="CHEBI:57498"/>
    </ligand>
</feature>
<evidence type="ECO:0000259" key="9">
    <source>
        <dbReference type="Pfam" id="PF08323"/>
    </source>
</evidence>
<dbReference type="InterPro" id="IPR013534">
    <property type="entry name" value="Starch_synth_cat_dom"/>
</dbReference>
<dbReference type="EC" id="2.4.1.21" evidence="7"/>
<feature type="domain" description="Starch synthase catalytic" evidence="9">
    <location>
        <begin position="5"/>
        <end position="243"/>
    </location>
</feature>
<dbReference type="AlphaFoldDB" id="A0A2H0NEL0"/>
<keyword evidence="4 7" id="KW-0328">Glycosyltransferase</keyword>
<accession>A0A2H0NEL0</accession>
<dbReference type="UniPathway" id="UPA00164"/>
<evidence type="ECO:0000256" key="2">
    <source>
        <dbReference type="ARBA" id="ARBA00002764"/>
    </source>
</evidence>
<dbReference type="Pfam" id="PF08323">
    <property type="entry name" value="Glyco_transf_5"/>
    <property type="match status" value="1"/>
</dbReference>
<organism evidence="10 11">
    <name type="scientific">Candidatus Komeilibacteria bacterium CG11_big_fil_rev_8_21_14_0_20_36_20</name>
    <dbReference type="NCBI Taxonomy" id="1974477"/>
    <lineage>
        <taxon>Bacteria</taxon>
        <taxon>Candidatus Komeiliibacteriota</taxon>
    </lineage>
</organism>
<dbReference type="Pfam" id="PF00534">
    <property type="entry name" value="Glycos_transf_1"/>
    <property type="match status" value="1"/>
</dbReference>
<gene>
    <name evidence="7" type="primary">glgA</name>
    <name evidence="10" type="ORF">COV55_03770</name>
</gene>
<dbReference type="NCBIfam" id="TIGR02095">
    <property type="entry name" value="glgA"/>
    <property type="match status" value="1"/>
</dbReference>
<name>A0A2H0NEL0_9BACT</name>
<dbReference type="GO" id="GO:0005978">
    <property type="term" value="P:glycogen biosynthetic process"/>
    <property type="evidence" value="ECO:0007669"/>
    <property type="project" value="UniProtKB-UniRule"/>
</dbReference>
<evidence type="ECO:0000259" key="8">
    <source>
        <dbReference type="Pfam" id="PF00534"/>
    </source>
</evidence>
<dbReference type="InterPro" id="IPR001296">
    <property type="entry name" value="Glyco_trans_1"/>
</dbReference>
<comment type="similarity">
    <text evidence="3 7">Belongs to the glycosyltransferase 1 family. Bacterial/plant glycogen synthase subfamily.</text>
</comment>
<reference evidence="10 11" key="1">
    <citation type="submission" date="2017-09" db="EMBL/GenBank/DDBJ databases">
        <title>Depth-based differentiation of microbial function through sediment-hosted aquifers and enrichment of novel symbionts in the deep terrestrial subsurface.</title>
        <authorList>
            <person name="Probst A.J."/>
            <person name="Ladd B."/>
            <person name="Jarett J.K."/>
            <person name="Geller-Mcgrath D.E."/>
            <person name="Sieber C.M."/>
            <person name="Emerson J.B."/>
            <person name="Anantharaman K."/>
            <person name="Thomas B.C."/>
            <person name="Malmstrom R."/>
            <person name="Stieglmeier M."/>
            <person name="Klingl A."/>
            <person name="Woyke T."/>
            <person name="Ryan C.M."/>
            <person name="Banfield J.F."/>
        </authorList>
    </citation>
    <scope>NUCLEOTIDE SEQUENCE [LARGE SCALE GENOMIC DNA]</scope>
    <source>
        <strain evidence="10">CG11_big_fil_rev_8_21_14_0_20_36_20</strain>
    </source>
</reference>
<evidence type="ECO:0000313" key="10">
    <source>
        <dbReference type="EMBL" id="PIR06615.1"/>
    </source>
</evidence>
<evidence type="ECO:0000256" key="1">
    <source>
        <dbReference type="ARBA" id="ARBA00001478"/>
    </source>
</evidence>
<dbReference type="HAMAP" id="MF_00484">
    <property type="entry name" value="Glycogen_synth"/>
    <property type="match status" value="1"/>
</dbReference>
<dbReference type="GO" id="GO:0004373">
    <property type="term" value="F:alpha-1,4-glucan glucosyltransferase (UDP-glucose donor) activity"/>
    <property type="evidence" value="ECO:0007669"/>
    <property type="project" value="InterPro"/>
</dbReference>
<dbReference type="InterPro" id="IPR011835">
    <property type="entry name" value="GS/SS"/>
</dbReference>
<evidence type="ECO:0000256" key="4">
    <source>
        <dbReference type="ARBA" id="ARBA00022676"/>
    </source>
</evidence>
<sequence length="489" mass="56707">MKSLKIVSIASEVDPYSKTGGLADVARALPKSLHRLGHEVIIITPLYGRAIDKDKHNLERIYSDVKLRLDKKNEVKVSYYRAELLLGLKVYFIRNDKYFSRYKKIYGSSHENARFYLFDVAALKLISLLKFKADVIHCHDWQAGLIPYLKKHRFRKSQTLAKAVTVFTIHNLTFQLGTNWWEVPLKYKDKGIKALPLFSNPKIEYINFAKRAILWADIINTVSETYAEEIIKKKFGQDLHRILINRRHKLFGVVNGIDYYDYNPKTDKGLKKNYTVENVHRKIVNKRYLQKLYKLPVNDGLPLIGLTSRITEQKGFDLILDILPTVLLRDVQVIILGTGEKPYIKKLNQITKKYPNKFVFVPSHEENQKRETLVYAGADLFLLPSRFEPCGINQLIGFRYGCVPVVRTTGGLSDTVINFDPQDSPGNGFTFKNYDSKELLVAITRALETYKYKDIWKGIIHRGMRSSFSWELPATKYLQLYKKAKKFKK</sequence>
<keyword evidence="6 7" id="KW-0320">Glycogen biosynthesis</keyword>
<evidence type="ECO:0000313" key="11">
    <source>
        <dbReference type="Proteomes" id="UP000230564"/>
    </source>
</evidence>
<comment type="catalytic activity">
    <reaction evidence="1 7">
        <text>[(1-&gt;4)-alpha-D-glucosyl](n) + ADP-alpha-D-glucose = [(1-&gt;4)-alpha-D-glucosyl](n+1) + ADP + H(+)</text>
        <dbReference type="Rhea" id="RHEA:18189"/>
        <dbReference type="Rhea" id="RHEA-COMP:9584"/>
        <dbReference type="Rhea" id="RHEA-COMP:9587"/>
        <dbReference type="ChEBI" id="CHEBI:15378"/>
        <dbReference type="ChEBI" id="CHEBI:15444"/>
        <dbReference type="ChEBI" id="CHEBI:57498"/>
        <dbReference type="ChEBI" id="CHEBI:456216"/>
        <dbReference type="EC" id="2.4.1.21"/>
    </reaction>
</comment>
<dbReference type="Proteomes" id="UP000230564">
    <property type="component" value="Unassembled WGS sequence"/>
</dbReference>
<keyword evidence="5 7" id="KW-0808">Transferase</keyword>
<dbReference type="EMBL" id="PCWQ01000012">
    <property type="protein sequence ID" value="PIR06615.1"/>
    <property type="molecule type" value="Genomic_DNA"/>
</dbReference>
<evidence type="ECO:0000256" key="5">
    <source>
        <dbReference type="ARBA" id="ARBA00022679"/>
    </source>
</evidence>
<dbReference type="Gene3D" id="3.40.50.2000">
    <property type="entry name" value="Glycogen Phosphorylase B"/>
    <property type="match status" value="2"/>
</dbReference>
<evidence type="ECO:0000256" key="6">
    <source>
        <dbReference type="ARBA" id="ARBA00023056"/>
    </source>
</evidence>
<evidence type="ECO:0000256" key="3">
    <source>
        <dbReference type="ARBA" id="ARBA00010281"/>
    </source>
</evidence>
<comment type="pathway">
    <text evidence="7">Glycan biosynthesis; glycogen biosynthesis.</text>
</comment>
<comment type="caution">
    <text evidence="10">The sequence shown here is derived from an EMBL/GenBank/DDBJ whole genome shotgun (WGS) entry which is preliminary data.</text>
</comment>
<protein>
    <recommendedName>
        <fullName evidence="7">Glycogen synthase</fullName>
        <ecNumber evidence="7">2.4.1.21</ecNumber>
    </recommendedName>
    <alternativeName>
        <fullName evidence="7">Starch [bacterial glycogen] synthase</fullName>
    </alternativeName>
</protein>
<dbReference type="SUPFAM" id="SSF53756">
    <property type="entry name" value="UDP-Glycosyltransferase/glycogen phosphorylase"/>
    <property type="match status" value="1"/>
</dbReference>
<dbReference type="PANTHER" id="PTHR45825">
    <property type="entry name" value="GRANULE-BOUND STARCH SYNTHASE 1, CHLOROPLASTIC/AMYLOPLASTIC"/>
    <property type="match status" value="1"/>
</dbReference>
<evidence type="ECO:0000256" key="7">
    <source>
        <dbReference type="HAMAP-Rule" id="MF_00484"/>
    </source>
</evidence>
<dbReference type="CDD" id="cd03791">
    <property type="entry name" value="GT5_Glycogen_synthase_DULL1-like"/>
    <property type="match status" value="1"/>
</dbReference>
<dbReference type="PANTHER" id="PTHR45825:SF11">
    <property type="entry name" value="ALPHA AMYLASE DOMAIN-CONTAINING PROTEIN"/>
    <property type="match status" value="1"/>
</dbReference>
<feature type="domain" description="Glycosyl transferase family 1" evidence="8">
    <location>
        <begin position="295"/>
        <end position="453"/>
    </location>
</feature>